<keyword evidence="3" id="KW-1185">Reference proteome</keyword>
<sequence length="132" mass="14312">MVDPHGLVTIASHHSVQETADRAEELIKSAGKKVFARIDHHAAARDVDLEMPPTQLLIFGDPRAGTPLMLASPTFAIDLPLKLLVWQGSDGRVRISFNSVVWLSTRHSGARSDDQLEAIDAALLTLAKKAAQ</sequence>
<dbReference type="OrthoDB" id="9799367at2"/>
<dbReference type="InterPro" id="IPR035923">
    <property type="entry name" value="TT1751-like_sf"/>
</dbReference>
<name>A0A0K1PBM6_9BACT</name>
<dbReference type="CDD" id="cd14797">
    <property type="entry name" value="DUF302"/>
    <property type="match status" value="1"/>
</dbReference>
<dbReference type="STRING" id="1391653.AKJ08_1193"/>
<dbReference type="AlphaFoldDB" id="A0A0K1PBM6"/>
<dbReference type="Pfam" id="PF03625">
    <property type="entry name" value="DUF302"/>
    <property type="match status" value="1"/>
</dbReference>
<dbReference type="Gene3D" id="3.30.310.70">
    <property type="entry name" value="TT1751-like domain"/>
    <property type="match status" value="1"/>
</dbReference>
<evidence type="ECO:0000313" key="2">
    <source>
        <dbReference type="EMBL" id="AKU90806.1"/>
    </source>
</evidence>
<dbReference type="PANTHER" id="PTHR38342:SF2">
    <property type="entry name" value="INNER MEMBRANE OR EXPORTED"/>
    <property type="match status" value="1"/>
</dbReference>
<dbReference type="PANTHER" id="PTHR38342">
    <property type="entry name" value="SLR5037 PROTEIN"/>
    <property type="match status" value="1"/>
</dbReference>
<evidence type="ECO:0000259" key="1">
    <source>
        <dbReference type="Pfam" id="PF03625"/>
    </source>
</evidence>
<dbReference type="KEGG" id="vin:AKJ08_1193"/>
<dbReference type="SUPFAM" id="SSF103247">
    <property type="entry name" value="TT1751-like"/>
    <property type="match status" value="1"/>
</dbReference>
<accession>A0A0K1PBM6</accession>
<protein>
    <submittedName>
        <fullName evidence="2">Putative exported protein</fullName>
    </submittedName>
</protein>
<dbReference type="EMBL" id="CP012332">
    <property type="protein sequence ID" value="AKU90806.1"/>
    <property type="molecule type" value="Genomic_DNA"/>
</dbReference>
<evidence type="ECO:0000313" key="3">
    <source>
        <dbReference type="Proteomes" id="UP000055590"/>
    </source>
</evidence>
<dbReference type="Proteomes" id="UP000055590">
    <property type="component" value="Chromosome"/>
</dbReference>
<dbReference type="RefSeq" id="WP_050725206.1">
    <property type="nucleotide sequence ID" value="NZ_CP012332.1"/>
</dbReference>
<gene>
    <name evidence="2" type="ORF">AKJ08_1193</name>
</gene>
<proteinExistence type="predicted"/>
<reference evidence="2 3" key="1">
    <citation type="submission" date="2015-08" db="EMBL/GenBank/DDBJ databases">
        <authorList>
            <person name="Babu N.S."/>
            <person name="Beckwith C.J."/>
            <person name="Beseler K.G."/>
            <person name="Brison A."/>
            <person name="Carone J.V."/>
            <person name="Caskin T.P."/>
            <person name="Diamond M."/>
            <person name="Durham M.E."/>
            <person name="Foxe J.M."/>
            <person name="Go M."/>
            <person name="Henderson B.A."/>
            <person name="Jones I.B."/>
            <person name="McGettigan J.A."/>
            <person name="Micheletti S.J."/>
            <person name="Nasrallah M.E."/>
            <person name="Ortiz D."/>
            <person name="Piller C.R."/>
            <person name="Privatt S.R."/>
            <person name="Schneider S.L."/>
            <person name="Sharp S."/>
            <person name="Smith T.C."/>
            <person name="Stanton J.D."/>
            <person name="Ullery H.E."/>
            <person name="Wilson R.J."/>
            <person name="Serrano M.G."/>
            <person name="Buck G."/>
            <person name="Lee V."/>
            <person name="Wang Y."/>
            <person name="Carvalho R."/>
            <person name="Voegtly L."/>
            <person name="Shi R."/>
            <person name="Duckworth R."/>
            <person name="Johnson A."/>
            <person name="Loviza R."/>
            <person name="Walstead R."/>
            <person name="Shah Z."/>
            <person name="Kiflezghi M."/>
            <person name="Wade K."/>
            <person name="Ball S.L."/>
            <person name="Bradley K.W."/>
            <person name="Asai D.J."/>
            <person name="Bowman C.A."/>
            <person name="Russell D.A."/>
            <person name="Pope W.H."/>
            <person name="Jacobs-Sera D."/>
            <person name="Hendrix R.W."/>
            <person name="Hatfull G.F."/>
        </authorList>
    </citation>
    <scope>NUCLEOTIDE SEQUENCE [LARGE SCALE GENOMIC DNA]</scope>
    <source>
        <strain evidence="2 3">DSM 27710</strain>
    </source>
</reference>
<feature type="domain" description="DUF302" evidence="1">
    <location>
        <begin position="38"/>
        <end position="98"/>
    </location>
</feature>
<organism evidence="2 3">
    <name type="scientific">Vulgatibacter incomptus</name>
    <dbReference type="NCBI Taxonomy" id="1391653"/>
    <lineage>
        <taxon>Bacteria</taxon>
        <taxon>Pseudomonadati</taxon>
        <taxon>Myxococcota</taxon>
        <taxon>Myxococcia</taxon>
        <taxon>Myxococcales</taxon>
        <taxon>Cystobacterineae</taxon>
        <taxon>Vulgatibacteraceae</taxon>
        <taxon>Vulgatibacter</taxon>
    </lineage>
</organism>
<dbReference type="InterPro" id="IPR005180">
    <property type="entry name" value="DUF302"/>
</dbReference>